<accession>A0A382GNT3</accession>
<dbReference type="EMBL" id="UINC01056424">
    <property type="protein sequence ID" value="SVB76444.1"/>
    <property type="molecule type" value="Genomic_DNA"/>
</dbReference>
<feature type="domain" description="SHSP" evidence="1">
    <location>
        <begin position="32"/>
        <end position="141"/>
    </location>
</feature>
<proteinExistence type="predicted"/>
<gene>
    <name evidence="2" type="ORF">METZ01_LOCUS229298</name>
</gene>
<protein>
    <recommendedName>
        <fullName evidence="1">SHSP domain-containing protein</fullName>
    </recommendedName>
</protein>
<dbReference type="AlphaFoldDB" id="A0A382GNT3"/>
<dbReference type="PROSITE" id="PS01031">
    <property type="entry name" value="SHSP"/>
    <property type="match status" value="1"/>
</dbReference>
<evidence type="ECO:0000259" key="1">
    <source>
        <dbReference type="PROSITE" id="PS01031"/>
    </source>
</evidence>
<organism evidence="2">
    <name type="scientific">marine metagenome</name>
    <dbReference type="NCBI Taxonomy" id="408172"/>
    <lineage>
        <taxon>unclassified sequences</taxon>
        <taxon>metagenomes</taxon>
        <taxon>ecological metagenomes</taxon>
    </lineage>
</organism>
<dbReference type="PANTHER" id="PTHR47062:SF1">
    <property type="entry name" value="SMALL HEAT SHOCK PROTEIN IBPA"/>
    <property type="match status" value="1"/>
</dbReference>
<dbReference type="Pfam" id="PF00011">
    <property type="entry name" value="HSP20"/>
    <property type="match status" value="1"/>
</dbReference>
<evidence type="ECO:0000313" key="2">
    <source>
        <dbReference type="EMBL" id="SVB76444.1"/>
    </source>
</evidence>
<name>A0A382GNT3_9ZZZZ</name>
<dbReference type="Gene3D" id="2.60.40.790">
    <property type="match status" value="1"/>
</dbReference>
<sequence length="147" mass="16622">MTIFNMDSIHQKYDPFFLGFNRLFKDLENFKPGSKPSYPPYNVIKSDDGQIIIEIALAGFSESEISVLFEIGKLTVKGSKDRHEGEYLHKGIASRTFENEWKLADTIEIKDAIFTDGVLTINLLNAIPESKKPQEIPISTNKELLNG</sequence>
<dbReference type="SUPFAM" id="SSF49764">
    <property type="entry name" value="HSP20-like chaperones"/>
    <property type="match status" value="1"/>
</dbReference>
<dbReference type="PANTHER" id="PTHR47062">
    <property type="match status" value="1"/>
</dbReference>
<dbReference type="InterPro" id="IPR008978">
    <property type="entry name" value="HSP20-like_chaperone"/>
</dbReference>
<dbReference type="InterPro" id="IPR002068">
    <property type="entry name" value="A-crystallin/Hsp20_dom"/>
</dbReference>
<reference evidence="2" key="1">
    <citation type="submission" date="2018-05" db="EMBL/GenBank/DDBJ databases">
        <authorList>
            <person name="Lanie J.A."/>
            <person name="Ng W.-L."/>
            <person name="Kazmierczak K.M."/>
            <person name="Andrzejewski T.M."/>
            <person name="Davidsen T.M."/>
            <person name="Wayne K.J."/>
            <person name="Tettelin H."/>
            <person name="Glass J.I."/>
            <person name="Rusch D."/>
            <person name="Podicherti R."/>
            <person name="Tsui H.-C.T."/>
            <person name="Winkler M.E."/>
        </authorList>
    </citation>
    <scope>NUCLEOTIDE SEQUENCE</scope>
</reference>